<evidence type="ECO:0000256" key="1">
    <source>
        <dbReference type="ARBA" id="ARBA00004141"/>
    </source>
</evidence>
<feature type="transmembrane region" description="Helical" evidence="6">
    <location>
        <begin position="417"/>
        <end position="440"/>
    </location>
</feature>
<keyword evidence="3 6" id="KW-1133">Transmembrane helix</keyword>
<dbReference type="PROSITE" id="PS50850">
    <property type="entry name" value="MFS"/>
    <property type="match status" value="1"/>
</dbReference>
<protein>
    <submittedName>
        <fullName evidence="8">Organic cation transporter protein</fullName>
    </submittedName>
</protein>
<gene>
    <name evidence="8" type="ORF">KP79_PYT07429</name>
</gene>
<evidence type="ECO:0000256" key="6">
    <source>
        <dbReference type="SAM" id="Phobius"/>
    </source>
</evidence>
<dbReference type="PANTHER" id="PTHR24064">
    <property type="entry name" value="SOLUTE CARRIER FAMILY 22 MEMBER"/>
    <property type="match status" value="1"/>
</dbReference>
<keyword evidence="9" id="KW-1185">Reference proteome</keyword>
<dbReference type="GO" id="GO:0022857">
    <property type="term" value="F:transmembrane transporter activity"/>
    <property type="evidence" value="ECO:0007669"/>
    <property type="project" value="InterPro"/>
</dbReference>
<feature type="transmembrane region" description="Helical" evidence="6">
    <location>
        <begin position="327"/>
        <end position="348"/>
    </location>
</feature>
<dbReference type="EMBL" id="NEDP02005587">
    <property type="protein sequence ID" value="OWF37559.1"/>
    <property type="molecule type" value="Genomic_DNA"/>
</dbReference>
<accession>A0A210PM40</accession>
<feature type="transmembrane region" description="Helical" evidence="6">
    <location>
        <begin position="222"/>
        <end position="244"/>
    </location>
</feature>
<dbReference type="InterPro" id="IPR036259">
    <property type="entry name" value="MFS_trans_sf"/>
</dbReference>
<reference evidence="8 9" key="1">
    <citation type="journal article" date="2017" name="Nat. Ecol. Evol.">
        <title>Scallop genome provides insights into evolution of bilaterian karyotype and development.</title>
        <authorList>
            <person name="Wang S."/>
            <person name="Zhang J."/>
            <person name="Jiao W."/>
            <person name="Li J."/>
            <person name="Xun X."/>
            <person name="Sun Y."/>
            <person name="Guo X."/>
            <person name="Huan P."/>
            <person name="Dong B."/>
            <person name="Zhang L."/>
            <person name="Hu X."/>
            <person name="Sun X."/>
            <person name="Wang J."/>
            <person name="Zhao C."/>
            <person name="Wang Y."/>
            <person name="Wang D."/>
            <person name="Huang X."/>
            <person name="Wang R."/>
            <person name="Lv J."/>
            <person name="Li Y."/>
            <person name="Zhang Z."/>
            <person name="Liu B."/>
            <person name="Lu W."/>
            <person name="Hui Y."/>
            <person name="Liang J."/>
            <person name="Zhou Z."/>
            <person name="Hou R."/>
            <person name="Li X."/>
            <person name="Liu Y."/>
            <person name="Li H."/>
            <person name="Ning X."/>
            <person name="Lin Y."/>
            <person name="Zhao L."/>
            <person name="Xing Q."/>
            <person name="Dou J."/>
            <person name="Li Y."/>
            <person name="Mao J."/>
            <person name="Guo H."/>
            <person name="Dou H."/>
            <person name="Li T."/>
            <person name="Mu C."/>
            <person name="Jiang W."/>
            <person name="Fu Q."/>
            <person name="Fu X."/>
            <person name="Miao Y."/>
            <person name="Liu J."/>
            <person name="Yu Q."/>
            <person name="Li R."/>
            <person name="Liao H."/>
            <person name="Li X."/>
            <person name="Kong Y."/>
            <person name="Jiang Z."/>
            <person name="Chourrout D."/>
            <person name="Li R."/>
            <person name="Bao Z."/>
        </authorList>
    </citation>
    <scope>NUCLEOTIDE SEQUENCE [LARGE SCALE GENOMIC DNA]</scope>
    <source>
        <strain evidence="8 9">PY_sf001</strain>
    </source>
</reference>
<name>A0A210PM40_MIZYE</name>
<dbReference type="OrthoDB" id="2544694at2759"/>
<dbReference type="InterPro" id="IPR005828">
    <property type="entry name" value="MFS_sugar_transport-like"/>
</dbReference>
<feature type="region of interest" description="Disordered" evidence="5">
    <location>
        <begin position="540"/>
        <end position="562"/>
    </location>
</feature>
<dbReference type="AlphaFoldDB" id="A0A210PM40"/>
<organism evidence="8 9">
    <name type="scientific">Mizuhopecten yessoensis</name>
    <name type="common">Japanese scallop</name>
    <name type="synonym">Patinopecten yessoensis</name>
    <dbReference type="NCBI Taxonomy" id="6573"/>
    <lineage>
        <taxon>Eukaryota</taxon>
        <taxon>Metazoa</taxon>
        <taxon>Spiralia</taxon>
        <taxon>Lophotrochozoa</taxon>
        <taxon>Mollusca</taxon>
        <taxon>Bivalvia</taxon>
        <taxon>Autobranchia</taxon>
        <taxon>Pteriomorphia</taxon>
        <taxon>Pectinida</taxon>
        <taxon>Pectinoidea</taxon>
        <taxon>Pectinidae</taxon>
        <taxon>Mizuhopecten</taxon>
    </lineage>
</organism>
<feature type="transmembrane region" description="Helical" evidence="6">
    <location>
        <begin position="360"/>
        <end position="381"/>
    </location>
</feature>
<dbReference type="InterPro" id="IPR020846">
    <property type="entry name" value="MFS_dom"/>
</dbReference>
<evidence type="ECO:0000256" key="2">
    <source>
        <dbReference type="ARBA" id="ARBA00022692"/>
    </source>
</evidence>
<dbReference type="SUPFAM" id="SSF103473">
    <property type="entry name" value="MFS general substrate transporter"/>
    <property type="match status" value="1"/>
</dbReference>
<evidence type="ECO:0000256" key="5">
    <source>
        <dbReference type="SAM" id="MobiDB-lite"/>
    </source>
</evidence>
<dbReference type="Pfam" id="PF00083">
    <property type="entry name" value="Sugar_tr"/>
    <property type="match status" value="1"/>
</dbReference>
<comment type="caution">
    <text evidence="8">The sequence shown here is derived from an EMBL/GenBank/DDBJ whole genome shotgun (WGS) entry which is preliminary data.</text>
</comment>
<feature type="compositionally biased region" description="Polar residues" evidence="5">
    <location>
        <begin position="547"/>
        <end position="562"/>
    </location>
</feature>
<keyword evidence="2 6" id="KW-0812">Transmembrane</keyword>
<evidence type="ECO:0000256" key="3">
    <source>
        <dbReference type="ARBA" id="ARBA00022989"/>
    </source>
</evidence>
<feature type="transmembrane region" description="Helical" evidence="6">
    <location>
        <begin position="140"/>
        <end position="159"/>
    </location>
</feature>
<dbReference type="Proteomes" id="UP000242188">
    <property type="component" value="Unassembled WGS sequence"/>
</dbReference>
<feature type="transmembrane region" description="Helical" evidence="6">
    <location>
        <begin position="21"/>
        <end position="45"/>
    </location>
</feature>
<evidence type="ECO:0000256" key="4">
    <source>
        <dbReference type="ARBA" id="ARBA00023136"/>
    </source>
</evidence>
<feature type="transmembrane region" description="Helical" evidence="6">
    <location>
        <begin position="190"/>
        <end position="210"/>
    </location>
</feature>
<feature type="transmembrane region" description="Helical" evidence="6">
    <location>
        <begin position="388"/>
        <end position="411"/>
    </location>
</feature>
<feature type="transmembrane region" description="Helical" evidence="6">
    <location>
        <begin position="250"/>
        <end position="269"/>
    </location>
</feature>
<feature type="transmembrane region" description="Helical" evidence="6">
    <location>
        <begin position="166"/>
        <end position="184"/>
    </location>
</feature>
<keyword evidence="4 6" id="KW-0472">Membrane</keyword>
<evidence type="ECO:0000313" key="8">
    <source>
        <dbReference type="EMBL" id="OWF37559.1"/>
    </source>
</evidence>
<sequence>MKKFDEILGIIGEFGFYQKCIFLLLCLPHIMSAFHMAMSVFVLGIPNHRCAIPGYPNDTYDIQSPSHEVLVSRLVPLSTDETLKYVQCELFARSYDGDDNSTKKVACSSWVYDTSVFINTFTSEHDIVCDDKLKTSHAQMIFFGGVLVGAIGLGSLSDIIGRKKTLYISFLLLLGSTLGVAWAPDFITFCVLRFLVGAACAGMFMTAFVIGMELVGPSKRVWAGIVIEYFFALGLVILGGVGYGFRQWKYTEIACAAPSAFFLLYWWFIPESPRWLISQGKIEEANKIIQKAAKVNKVTIPEKILSAESIEEPESGRLWHLFTSRVLLVRTLIIFFNWAVVSMVYYGLSLNTGNLGGDFYINFLLSGLVEFPAYTICLVLLDRVGRRILHAACMILGGVACIVTLFPMLYADESLQPITITLAMLGKVGAAAAFAVIYVWSAELYPTVVRNAGMGASSSCARIGGMIAPYIADLSKVIDGNLGRAVPLVVFGAASVVAGIMSLWLPETNNRDLPESLEDGRRFGKKKLSKKYEPKLDYDNKAFDSESGITNDTNGVNSGTKL</sequence>
<feature type="domain" description="Major facilitator superfamily (MFS) profile" evidence="7">
    <location>
        <begin position="82"/>
        <end position="510"/>
    </location>
</feature>
<dbReference type="Gene3D" id="1.20.1250.20">
    <property type="entry name" value="MFS general substrate transporter like domains"/>
    <property type="match status" value="1"/>
</dbReference>
<evidence type="ECO:0000313" key="9">
    <source>
        <dbReference type="Proteomes" id="UP000242188"/>
    </source>
</evidence>
<feature type="transmembrane region" description="Helical" evidence="6">
    <location>
        <begin position="484"/>
        <end position="505"/>
    </location>
</feature>
<evidence type="ECO:0000259" key="7">
    <source>
        <dbReference type="PROSITE" id="PS50850"/>
    </source>
</evidence>
<comment type="subcellular location">
    <subcellularLocation>
        <location evidence="1">Membrane</location>
        <topology evidence="1">Multi-pass membrane protein</topology>
    </subcellularLocation>
</comment>
<dbReference type="GO" id="GO:0016020">
    <property type="term" value="C:membrane"/>
    <property type="evidence" value="ECO:0007669"/>
    <property type="project" value="UniProtKB-SubCell"/>
</dbReference>
<dbReference type="CDD" id="cd17317">
    <property type="entry name" value="MFS_SLC22"/>
    <property type="match status" value="1"/>
</dbReference>
<proteinExistence type="predicted"/>